<dbReference type="PANTHER" id="PTHR43047:SF72">
    <property type="entry name" value="OSMOSENSING HISTIDINE PROTEIN KINASE SLN1"/>
    <property type="match status" value="1"/>
</dbReference>
<dbReference type="Pfam" id="PF07494">
    <property type="entry name" value="Reg_prop"/>
    <property type="match status" value="2"/>
</dbReference>
<evidence type="ECO:0000256" key="5">
    <source>
        <dbReference type="ARBA" id="ARBA00022777"/>
    </source>
</evidence>
<dbReference type="SUPFAM" id="SSF63829">
    <property type="entry name" value="Calcium-dependent phosphotriesterase"/>
    <property type="match status" value="2"/>
</dbReference>
<keyword evidence="5" id="KW-0418">Kinase</keyword>
<proteinExistence type="predicted"/>
<keyword evidence="12" id="KW-1185">Reference proteome</keyword>
<dbReference type="SMART" id="SM00388">
    <property type="entry name" value="HisKA"/>
    <property type="match status" value="1"/>
</dbReference>
<dbReference type="SUPFAM" id="SSF55874">
    <property type="entry name" value="ATPase domain of HSP90 chaperone/DNA topoisomerase II/histidine kinase"/>
    <property type="match status" value="1"/>
</dbReference>
<dbReference type="InterPro" id="IPR001789">
    <property type="entry name" value="Sig_transdc_resp-reg_receiver"/>
</dbReference>
<feature type="modified residue" description="4-aspartylphosphate" evidence="6">
    <location>
        <position position="1088"/>
    </location>
</feature>
<dbReference type="InterPro" id="IPR011006">
    <property type="entry name" value="CheY-like_superfamily"/>
</dbReference>
<feature type="domain" description="Response regulatory" evidence="10">
    <location>
        <begin position="1039"/>
        <end position="1155"/>
    </location>
</feature>
<dbReference type="Gene3D" id="1.10.287.130">
    <property type="match status" value="1"/>
</dbReference>
<dbReference type="Pfam" id="PF00072">
    <property type="entry name" value="Response_reg"/>
    <property type="match status" value="1"/>
</dbReference>
<evidence type="ECO:0000256" key="4">
    <source>
        <dbReference type="ARBA" id="ARBA00022679"/>
    </source>
</evidence>
<dbReference type="SUPFAM" id="SSF47384">
    <property type="entry name" value="Homodimeric domain of signal transducing histidine kinase"/>
    <property type="match status" value="1"/>
</dbReference>
<keyword evidence="8" id="KW-0732">Signal</keyword>
<dbReference type="InterPro" id="IPR036890">
    <property type="entry name" value="HATPase_C_sf"/>
</dbReference>
<dbReference type="InterPro" id="IPR003594">
    <property type="entry name" value="HATPase_dom"/>
</dbReference>
<feature type="transmembrane region" description="Helical" evidence="7">
    <location>
        <begin position="751"/>
        <end position="769"/>
    </location>
</feature>
<dbReference type="Pfam" id="PF02518">
    <property type="entry name" value="HATPase_c"/>
    <property type="match status" value="1"/>
</dbReference>
<dbReference type="InterPro" id="IPR004358">
    <property type="entry name" value="Sig_transdc_His_kin-like_C"/>
</dbReference>
<dbReference type="SUPFAM" id="SSF52172">
    <property type="entry name" value="CheY-like"/>
    <property type="match status" value="1"/>
</dbReference>
<keyword evidence="7" id="KW-0472">Membrane</keyword>
<feature type="signal peptide" evidence="8">
    <location>
        <begin position="1"/>
        <end position="26"/>
    </location>
</feature>
<dbReference type="CDD" id="cd00082">
    <property type="entry name" value="HisKA"/>
    <property type="match status" value="1"/>
</dbReference>
<dbReference type="InterPro" id="IPR011110">
    <property type="entry name" value="Reg_prop"/>
</dbReference>
<dbReference type="InterPro" id="IPR036097">
    <property type="entry name" value="HisK_dim/P_sf"/>
</dbReference>
<keyword evidence="4" id="KW-0808">Transferase</keyword>
<keyword evidence="3 6" id="KW-0597">Phosphoprotein</keyword>
<keyword evidence="11" id="KW-0547">Nucleotide-binding</keyword>
<dbReference type="Pfam" id="PF00512">
    <property type="entry name" value="HisKA"/>
    <property type="match status" value="1"/>
</dbReference>
<dbReference type="Gene3D" id="3.30.565.10">
    <property type="entry name" value="Histidine kinase-like ATPase, C-terminal domain"/>
    <property type="match status" value="1"/>
</dbReference>
<dbReference type="InterPro" id="IPR015943">
    <property type="entry name" value="WD40/YVTN_repeat-like_dom_sf"/>
</dbReference>
<dbReference type="CDD" id="cd16922">
    <property type="entry name" value="HATPase_EvgS-ArcB-TorS-like"/>
    <property type="match status" value="1"/>
</dbReference>
<keyword evidence="11" id="KW-0067">ATP-binding</keyword>
<dbReference type="SMART" id="SM00448">
    <property type="entry name" value="REC"/>
    <property type="match status" value="1"/>
</dbReference>
<dbReference type="EMBL" id="JARJJS010000002">
    <property type="protein sequence ID" value="MDF4025034.1"/>
    <property type="molecule type" value="Genomic_DNA"/>
</dbReference>
<dbReference type="Proteomes" id="UP001528850">
    <property type="component" value="Unassembled WGS sequence"/>
</dbReference>
<dbReference type="Gene3D" id="2.130.10.10">
    <property type="entry name" value="YVTN repeat-like/Quinoprotein amine dehydrogenase"/>
    <property type="match status" value="4"/>
</dbReference>
<evidence type="ECO:0000313" key="11">
    <source>
        <dbReference type="EMBL" id="MDF4025034.1"/>
    </source>
</evidence>
<dbReference type="InterPro" id="IPR003661">
    <property type="entry name" value="HisK_dim/P_dom"/>
</dbReference>
<dbReference type="SMART" id="SM00387">
    <property type="entry name" value="HATPase_c"/>
    <property type="match status" value="1"/>
</dbReference>
<comment type="catalytic activity">
    <reaction evidence="1">
        <text>ATP + protein L-histidine = ADP + protein N-phospho-L-histidine.</text>
        <dbReference type="EC" id="2.7.13.3"/>
    </reaction>
</comment>
<evidence type="ECO:0000256" key="3">
    <source>
        <dbReference type="ARBA" id="ARBA00022553"/>
    </source>
</evidence>
<dbReference type="GO" id="GO:0005524">
    <property type="term" value="F:ATP binding"/>
    <property type="evidence" value="ECO:0007669"/>
    <property type="project" value="UniProtKB-KW"/>
</dbReference>
<feature type="domain" description="Histidine kinase" evidence="9">
    <location>
        <begin position="805"/>
        <end position="1019"/>
    </location>
</feature>
<dbReference type="InterPro" id="IPR005467">
    <property type="entry name" value="His_kinase_dom"/>
</dbReference>
<accession>A0ABT6BAN6</accession>
<evidence type="ECO:0000256" key="2">
    <source>
        <dbReference type="ARBA" id="ARBA00012438"/>
    </source>
</evidence>
<evidence type="ECO:0000259" key="9">
    <source>
        <dbReference type="PROSITE" id="PS50109"/>
    </source>
</evidence>
<dbReference type="CDD" id="cd17546">
    <property type="entry name" value="REC_hyHK_CKI1_RcsC-like"/>
    <property type="match status" value="1"/>
</dbReference>
<dbReference type="EC" id="2.7.13.3" evidence="2"/>
<dbReference type="Gene3D" id="3.40.50.2300">
    <property type="match status" value="1"/>
</dbReference>
<organism evidence="11 12">
    <name type="scientific">Luteibacter sahnii</name>
    <dbReference type="NCBI Taxonomy" id="3021977"/>
    <lineage>
        <taxon>Bacteria</taxon>
        <taxon>Pseudomonadati</taxon>
        <taxon>Pseudomonadota</taxon>
        <taxon>Gammaproteobacteria</taxon>
        <taxon>Lysobacterales</taxon>
        <taxon>Rhodanobacteraceae</taxon>
        <taxon>Luteibacter</taxon>
    </lineage>
</organism>
<evidence type="ECO:0000256" key="1">
    <source>
        <dbReference type="ARBA" id="ARBA00000085"/>
    </source>
</evidence>
<dbReference type="PROSITE" id="PS50110">
    <property type="entry name" value="RESPONSE_REGULATORY"/>
    <property type="match status" value="1"/>
</dbReference>
<gene>
    <name evidence="11" type="ORF">P3W24_08675</name>
</gene>
<reference evidence="11 12" key="1">
    <citation type="journal article" date="2024" name="Curr. Microbiol.">
        <title>Luteibacter sahnii sp. nov., A Novel Yellow-Colored Xanthomonadin Pigment Producing Probiotic Bacterium from Healthy Rice Seed Microbiome.</title>
        <authorList>
            <person name="Jaiswal G."/>
            <person name="Rana R."/>
            <person name="Nayak P.K."/>
            <person name="Chouhan R."/>
            <person name="Gandhi S.G."/>
            <person name="Patel H.K."/>
            <person name="Patil P.B."/>
        </authorList>
    </citation>
    <scope>NUCLEOTIDE SEQUENCE [LARGE SCALE GENOMIC DNA]</scope>
    <source>
        <strain evidence="11 12">PPL201</strain>
    </source>
</reference>
<sequence>MQFTHTARWMLALVAALLAASVRAGAPQPPVPTPQFRSYSQLDGLPSSNVQAVAQDSRGFLWVATPAGLARFDGAEFTLPGVGTDGRHPLLLNGITAMTVDHDDRIWIGGSDIGVARFDVDSGHFVQWRDGLSDDDVRAIAQSRDGSVWIGTASGLDRILPDGSVERMATGADAPGVAVHALHATDDGQLWIGDDRGVMVIDARRRFERIPFVDATPRVRHVGGRSDDLLFSTDRGVYRLGGDGRLHRDTRLPAVLTYATLNDSHGNLWVAHLDGLSLLDRYGRLHDVRGAWVASRGMPGRNVRSLVEDAEHGVWFGLADGGLAYLGPGWDDFSRFTHVATDADSLPARAVTAVAAKGDAALWVGGYRGWIRAFDPATGKAFAGFDVGPARIQSLLEVAGQLFIGTVDGLSVRSRGRTHAIARERLRRPVTMMVRDGATGLYVAAHGQGLFRLDARSHAIAEIPFESPCRGMTDTRQMDLVHGELWQASVAGLARLDASRRTMRRVEGVAAGRINAFEPDDEGFWVVRPDVLEHYAWDGRAASLDRSFGGGDGFPTNDILNIRRDLAGRLWLYGQTGVWRFDPAHASFRRFGLADGLSNGEFTHPVTVQLADGSMYGATLGGLVGFRPDHQRDHTHRPSLAVLGATVSREGRREALPIEDGLLRIGWNDRDLEIRARALSFVDPDDHRLRVTLERDGDAIQAVTGRAGDYRPGPLAPGRYRLVFVGMPREPSAVSSVPLDIRVDAPPWLRWWAWVGYAGVIAVAAGVGVRRTRRRVRQAMRLRLAEQERQLAEQANAAKTEFMATLGHEIRTPMTGVLGMAELIAQTPLDPTQRTYVEAVRRSGATLLRLINDALDISRIESRQLVLENEVVPVRTLADEVVALAGGTARAKQLALTAAVDADVPEAVVGDTVRLRQILQNLVNNAVKFTERGAVSLHVGWIDDHLVATVRDTGPGMSGELLGRLFSRFSQGGSPQRAEGSGLGLAICHELCALMGGSVTVDSRPGHGSVFVVRLPLAPSVAERGVPTPAPVGGVRCRRLLVVEDDPMIAEVMLGLLRQRGHEVTMVGDGLSAMSALSQASFDVLLLDLDLPMVSGFQVARMVRRIAHLDAMPIVAVTARSAGDENAAVREAGMDGLVRKPMTGADLDAVLDTVSRSAALAEAPEIGEGADDQQRRG</sequence>
<evidence type="ECO:0000256" key="8">
    <source>
        <dbReference type="SAM" id="SignalP"/>
    </source>
</evidence>
<keyword evidence="7" id="KW-0812">Transmembrane</keyword>
<comment type="caution">
    <text evidence="11">The sequence shown here is derived from an EMBL/GenBank/DDBJ whole genome shotgun (WGS) entry which is preliminary data.</text>
</comment>
<evidence type="ECO:0000259" key="10">
    <source>
        <dbReference type="PROSITE" id="PS50110"/>
    </source>
</evidence>
<keyword evidence="7" id="KW-1133">Transmembrane helix</keyword>
<dbReference type="PANTHER" id="PTHR43047">
    <property type="entry name" value="TWO-COMPONENT HISTIDINE PROTEIN KINASE"/>
    <property type="match status" value="1"/>
</dbReference>
<evidence type="ECO:0000256" key="7">
    <source>
        <dbReference type="SAM" id="Phobius"/>
    </source>
</evidence>
<protein>
    <recommendedName>
        <fullName evidence="2">histidine kinase</fullName>
        <ecNumber evidence="2">2.7.13.3</ecNumber>
    </recommendedName>
</protein>
<evidence type="ECO:0000256" key="6">
    <source>
        <dbReference type="PROSITE-ProRule" id="PRU00169"/>
    </source>
</evidence>
<evidence type="ECO:0000313" key="12">
    <source>
        <dbReference type="Proteomes" id="UP001528850"/>
    </source>
</evidence>
<feature type="chain" id="PRO_5045093541" description="histidine kinase" evidence="8">
    <location>
        <begin position="27"/>
        <end position="1177"/>
    </location>
</feature>
<dbReference type="PROSITE" id="PS50109">
    <property type="entry name" value="HIS_KIN"/>
    <property type="match status" value="1"/>
</dbReference>
<dbReference type="PRINTS" id="PR00344">
    <property type="entry name" value="BCTRLSENSOR"/>
</dbReference>
<name>A0ABT6BAN6_9GAMM</name>